<dbReference type="Proteomes" id="UP000299102">
    <property type="component" value="Unassembled WGS sequence"/>
</dbReference>
<name>A0A4C1U385_EUMVA</name>
<accession>A0A4C1U385</accession>
<keyword evidence="2" id="KW-1185">Reference proteome</keyword>
<sequence length="108" mass="11739">MVGLQTIRSLNSAYAGGVEHRPSPSAGYRRRVIARLVPRPPATISNTPFLSLANEQCKTLATATAVDNGVSAACLRRLQPKAQRIDANLSYIALVTPARRTQQVWLRA</sequence>
<evidence type="ECO:0000313" key="1">
    <source>
        <dbReference type="EMBL" id="GBP20782.1"/>
    </source>
</evidence>
<reference evidence="1 2" key="1">
    <citation type="journal article" date="2019" name="Commun. Biol.">
        <title>The bagworm genome reveals a unique fibroin gene that provides high tensile strength.</title>
        <authorList>
            <person name="Kono N."/>
            <person name="Nakamura H."/>
            <person name="Ohtoshi R."/>
            <person name="Tomita M."/>
            <person name="Numata K."/>
            <person name="Arakawa K."/>
        </authorList>
    </citation>
    <scope>NUCLEOTIDE SEQUENCE [LARGE SCALE GENOMIC DNA]</scope>
</reference>
<gene>
    <name evidence="1" type="ORF">EVAR_14508_1</name>
</gene>
<evidence type="ECO:0000313" key="2">
    <source>
        <dbReference type="Proteomes" id="UP000299102"/>
    </source>
</evidence>
<comment type="caution">
    <text evidence="1">The sequence shown here is derived from an EMBL/GenBank/DDBJ whole genome shotgun (WGS) entry which is preliminary data.</text>
</comment>
<organism evidence="1 2">
    <name type="scientific">Eumeta variegata</name>
    <name type="common">Bagworm moth</name>
    <name type="synonym">Eumeta japonica</name>
    <dbReference type="NCBI Taxonomy" id="151549"/>
    <lineage>
        <taxon>Eukaryota</taxon>
        <taxon>Metazoa</taxon>
        <taxon>Ecdysozoa</taxon>
        <taxon>Arthropoda</taxon>
        <taxon>Hexapoda</taxon>
        <taxon>Insecta</taxon>
        <taxon>Pterygota</taxon>
        <taxon>Neoptera</taxon>
        <taxon>Endopterygota</taxon>
        <taxon>Lepidoptera</taxon>
        <taxon>Glossata</taxon>
        <taxon>Ditrysia</taxon>
        <taxon>Tineoidea</taxon>
        <taxon>Psychidae</taxon>
        <taxon>Oiketicinae</taxon>
        <taxon>Eumeta</taxon>
    </lineage>
</organism>
<dbReference type="EMBL" id="BGZK01000122">
    <property type="protein sequence ID" value="GBP20782.1"/>
    <property type="molecule type" value="Genomic_DNA"/>
</dbReference>
<dbReference type="AlphaFoldDB" id="A0A4C1U385"/>
<proteinExistence type="predicted"/>
<protein>
    <submittedName>
        <fullName evidence="1">Uncharacterized protein</fullName>
    </submittedName>
</protein>